<feature type="chain" id="PRO_5003115380" description="Transmembrane protein" evidence="2">
    <location>
        <begin position="30"/>
        <end position="132"/>
    </location>
</feature>
<dbReference type="HOGENOM" id="CLU_1914179_0_0_4"/>
<name>D8IQI1_HERSS</name>
<keyword evidence="4" id="KW-1185">Reference proteome</keyword>
<dbReference type="AlphaFoldDB" id="D8IQI1"/>
<gene>
    <name evidence="3" type="ordered locus">Hsero_3615</name>
</gene>
<feature type="signal peptide" evidence="2">
    <location>
        <begin position="1"/>
        <end position="29"/>
    </location>
</feature>
<reference evidence="3 4" key="1">
    <citation type="submission" date="2010-04" db="EMBL/GenBank/DDBJ databases">
        <title>The genome of Herbaspirillum seropedicae SmR1, an endophytic, nitrogen-fixing, plant-growth promoting beta-Proteobacteria.</title>
        <authorList>
            <person name="Pedrosa F.O."/>
            <person name="Monteiro R.A."/>
            <person name="Wassem R."/>
            <person name="Cruz L.M."/>
            <person name="Ayub R.A."/>
            <person name="Colauto N.B."/>
            <person name="Fernandez M.A."/>
            <person name="Fungaro M.H.P."/>
            <person name="Grisard E.C."/>
            <person name="Hungria M."/>
            <person name="Madeira H.M.F."/>
            <person name="Nodari R.O."/>
            <person name="Osaku C.A."/>
            <person name="Petzl-Erler M.L."/>
            <person name="Terenzi H."/>
            <person name="Vieira L.G.E."/>
            <person name="Almeida M.I.M."/>
            <person name="Alves L.R."/>
            <person name="Arantes O.M.N."/>
            <person name="Balsanelli E."/>
            <person name="Barcellos F.G."/>
            <person name="Baura V.A."/>
            <person name="Binde D.R."/>
            <person name="Campo R.J."/>
            <person name="Chubatsu L.S."/>
            <person name="Chueire L.M.O."/>
            <person name="Ciferri R.R."/>
            <person name="Correa L.C."/>
            <person name="da Conceicao Silva J.L."/>
            <person name="Dabul A.N.G."/>
            <person name="Dambros B.P."/>
            <person name="Faoro H."/>
            <person name="Favetti A."/>
            <person name="Friedermann G."/>
            <person name="Furlaneto M.C."/>
            <person name="Gasques L.S."/>
            <person name="Gimenes C.C.T."/>
            <person name="Gioppo N.M.R."/>
            <person name="Glienke-Blanco C."/>
            <person name="Godoy L.P."/>
            <person name="Guerra M.P."/>
            <person name="Karp S."/>
            <person name="Kava-Cordeiro V."/>
            <person name="Margarido V.P."/>
            <person name="Mathioni S.M."/>
            <person name="Menck-Soares M.A."/>
            <person name="Murace N.K."/>
            <person name="Nicolas M.F."/>
            <person name="Oliveira C.E.C."/>
            <person name="Pagnan N.A.B."/>
            <person name="Pamphile J.A."/>
            <person name="Patussi E.V."/>
            <person name="Pereira L.F.P."/>
            <person name="Pereira-Ferrari L."/>
            <person name="Pinto F.G.S."/>
            <person name="Precoma C."/>
            <person name="Prioli A.J."/>
            <person name="Prioli S.M.A.P."/>
            <person name="Raittz R.T."/>
            <person name="Ramos H.J.O."/>
            <person name="Ribeiro E.M.S.F."/>
            <person name="Rigo L.U."/>
            <person name="Rocha C.L.M.S.C."/>
            <person name="Rocha S.N."/>
            <person name="Santos K."/>
            <person name="Satori D."/>
            <person name="Silva A.G."/>
            <person name="Simao R.C.G."/>
            <person name="Soares M.A.M."/>
            <person name="Souza E.M."/>
            <person name="Steffens M.B.R."/>
            <person name="Steindel M."/>
            <person name="Tadra-Sfeir M.Z."/>
            <person name="Takahashi E.K."/>
            <person name="Torres R.A."/>
            <person name="Valle J.S."/>
            <person name="Vernal J.I."/>
            <person name="Vilas-Boas L.A."/>
            <person name="Watanabe M.A.E."/>
            <person name="Weiss V.A."/>
            <person name="Yates M.A."/>
            <person name="Souza E.M."/>
        </authorList>
    </citation>
    <scope>NUCLEOTIDE SEQUENCE [LARGE SCALE GENOMIC DNA]</scope>
    <source>
        <strain evidence="3 4">SmR1</strain>
    </source>
</reference>
<evidence type="ECO:0000313" key="3">
    <source>
        <dbReference type="EMBL" id="ADJ65093.1"/>
    </source>
</evidence>
<keyword evidence="1" id="KW-0472">Membrane</keyword>
<proteinExistence type="predicted"/>
<evidence type="ECO:0008006" key="5">
    <source>
        <dbReference type="Google" id="ProtNLM"/>
    </source>
</evidence>
<evidence type="ECO:0000313" key="4">
    <source>
        <dbReference type="Proteomes" id="UP000000329"/>
    </source>
</evidence>
<keyword evidence="1" id="KW-1133">Transmembrane helix</keyword>
<keyword evidence="1" id="KW-0812">Transmembrane</keyword>
<evidence type="ECO:0000256" key="2">
    <source>
        <dbReference type="SAM" id="SignalP"/>
    </source>
</evidence>
<protein>
    <recommendedName>
        <fullName evidence="5">Transmembrane protein</fullName>
    </recommendedName>
</protein>
<dbReference type="EMBL" id="CP002039">
    <property type="protein sequence ID" value="ADJ65093.1"/>
    <property type="molecule type" value="Genomic_DNA"/>
</dbReference>
<evidence type="ECO:0000256" key="1">
    <source>
        <dbReference type="SAM" id="Phobius"/>
    </source>
</evidence>
<keyword evidence="2" id="KW-0732">Signal</keyword>
<feature type="transmembrane region" description="Helical" evidence="1">
    <location>
        <begin position="51"/>
        <end position="69"/>
    </location>
</feature>
<organism evidence="3 4">
    <name type="scientific">Herbaspirillum seropedicae (strain SmR1)</name>
    <dbReference type="NCBI Taxonomy" id="757424"/>
    <lineage>
        <taxon>Bacteria</taxon>
        <taxon>Pseudomonadati</taxon>
        <taxon>Pseudomonadota</taxon>
        <taxon>Betaproteobacteria</taxon>
        <taxon>Burkholderiales</taxon>
        <taxon>Oxalobacteraceae</taxon>
        <taxon>Herbaspirillum</taxon>
    </lineage>
</organism>
<dbReference type="Proteomes" id="UP000000329">
    <property type="component" value="Chromosome"/>
</dbReference>
<sequence length="132" mass="13610">MACFLCFFCFFLACFLCFLGAGLAAGASAAGAGAGAGCAMTGMAKAATSTAASSLLIFIVFLYLSVLCASTSPPACSLAPALCILNANFLRHVDNNCRLPSSCSPRVQIIASARRFSPPVRASFPVHFQTAR</sequence>
<dbReference type="KEGG" id="hse:Hsero_3615"/>
<accession>D8IQI1</accession>